<protein>
    <recommendedName>
        <fullName evidence="6">Redox-sensing transcriptional repressor Rex</fullName>
    </recommendedName>
</protein>
<comment type="similarity">
    <text evidence="6">Belongs to the transcriptional regulatory Rex family.</text>
</comment>
<accession>A0A8G2F5N4</accession>
<keyword evidence="3 6" id="KW-0805">Transcription regulation</keyword>
<dbReference type="Proteomes" id="UP000199581">
    <property type="component" value="Unassembled WGS sequence"/>
</dbReference>
<dbReference type="HAMAP" id="MF_01131">
    <property type="entry name" value="Rex"/>
    <property type="match status" value="1"/>
</dbReference>
<feature type="domain" description="CoA-binding" evidence="7">
    <location>
        <begin position="85"/>
        <end position="186"/>
    </location>
</feature>
<keyword evidence="2 6" id="KW-0678">Repressor</keyword>
<dbReference type="RefSeq" id="WP_092188075.1">
    <property type="nucleotide sequence ID" value="NZ_FOTO01000001.1"/>
</dbReference>
<dbReference type="Gene3D" id="3.40.50.720">
    <property type="entry name" value="NAD(P)-binding Rossmann-like Domain"/>
    <property type="match status" value="1"/>
</dbReference>
<dbReference type="Pfam" id="PF06971">
    <property type="entry name" value="Put_DNA-bind_N"/>
    <property type="match status" value="1"/>
</dbReference>
<keyword evidence="4 6" id="KW-0238">DNA-binding</keyword>
<comment type="subcellular location">
    <subcellularLocation>
        <location evidence="6">Cytoplasm</location>
    </subcellularLocation>
</comment>
<proteinExistence type="inferred from homology"/>
<dbReference type="NCBIfam" id="NF003995">
    <property type="entry name" value="PRK05472.2-4"/>
    <property type="match status" value="1"/>
</dbReference>
<dbReference type="GO" id="GO:0005737">
    <property type="term" value="C:cytoplasm"/>
    <property type="evidence" value="ECO:0007669"/>
    <property type="project" value="UniProtKB-SubCell"/>
</dbReference>
<keyword evidence="6" id="KW-0520">NAD</keyword>
<evidence type="ECO:0000259" key="7">
    <source>
        <dbReference type="SMART" id="SM00881"/>
    </source>
</evidence>
<gene>
    <name evidence="6" type="primary">rex</name>
    <name evidence="8" type="ORF">SAMN05421830_10137</name>
</gene>
<comment type="caution">
    <text evidence="8">The sequence shown here is derived from an EMBL/GenBank/DDBJ whole genome shotgun (WGS) entry which is preliminary data.</text>
</comment>
<evidence type="ECO:0000256" key="5">
    <source>
        <dbReference type="ARBA" id="ARBA00023163"/>
    </source>
</evidence>
<dbReference type="Gene3D" id="1.10.10.10">
    <property type="entry name" value="Winged helix-like DNA-binding domain superfamily/Winged helix DNA-binding domain"/>
    <property type="match status" value="1"/>
</dbReference>
<evidence type="ECO:0000256" key="1">
    <source>
        <dbReference type="ARBA" id="ARBA00022490"/>
    </source>
</evidence>
<dbReference type="SMART" id="SM00881">
    <property type="entry name" value="CoA_binding"/>
    <property type="match status" value="1"/>
</dbReference>
<dbReference type="EMBL" id="FOTO01000001">
    <property type="protein sequence ID" value="SFL22871.1"/>
    <property type="molecule type" value="Genomic_DNA"/>
</dbReference>
<evidence type="ECO:0000313" key="9">
    <source>
        <dbReference type="Proteomes" id="UP000199581"/>
    </source>
</evidence>
<dbReference type="InterPro" id="IPR003781">
    <property type="entry name" value="CoA-bd"/>
</dbReference>
<dbReference type="InterPro" id="IPR036390">
    <property type="entry name" value="WH_DNA-bd_sf"/>
</dbReference>
<dbReference type="PANTHER" id="PTHR35786">
    <property type="entry name" value="REDOX-SENSING TRANSCRIPTIONAL REPRESSOR REX"/>
    <property type="match status" value="1"/>
</dbReference>
<keyword evidence="9" id="KW-1185">Reference proteome</keyword>
<evidence type="ECO:0000256" key="4">
    <source>
        <dbReference type="ARBA" id="ARBA00023125"/>
    </source>
</evidence>
<feature type="DNA-binding region" description="H-T-H motif" evidence="6">
    <location>
        <begin position="22"/>
        <end position="61"/>
    </location>
</feature>
<dbReference type="NCBIfam" id="NF003994">
    <property type="entry name" value="PRK05472.2-3"/>
    <property type="match status" value="1"/>
</dbReference>
<dbReference type="GO" id="GO:0003677">
    <property type="term" value="F:DNA binding"/>
    <property type="evidence" value="ECO:0007669"/>
    <property type="project" value="UniProtKB-UniRule"/>
</dbReference>
<dbReference type="OrthoDB" id="9784760at2"/>
<dbReference type="PANTHER" id="PTHR35786:SF1">
    <property type="entry name" value="REDOX-SENSING TRANSCRIPTIONAL REPRESSOR REX 1"/>
    <property type="match status" value="1"/>
</dbReference>
<feature type="binding site" evidence="6">
    <location>
        <begin position="96"/>
        <end position="101"/>
    </location>
    <ligand>
        <name>NAD(+)</name>
        <dbReference type="ChEBI" id="CHEBI:57540"/>
    </ligand>
</feature>
<dbReference type="SUPFAM" id="SSF51735">
    <property type="entry name" value="NAD(P)-binding Rossmann-fold domains"/>
    <property type="match status" value="1"/>
</dbReference>
<dbReference type="GO" id="GO:0045892">
    <property type="term" value="P:negative regulation of DNA-templated transcription"/>
    <property type="evidence" value="ECO:0007669"/>
    <property type="project" value="InterPro"/>
</dbReference>
<dbReference type="GO" id="GO:0003700">
    <property type="term" value="F:DNA-binding transcription factor activity"/>
    <property type="evidence" value="ECO:0007669"/>
    <property type="project" value="UniProtKB-UniRule"/>
</dbReference>
<dbReference type="InterPro" id="IPR022876">
    <property type="entry name" value="Tscrpt_rep_Rex"/>
</dbReference>
<sequence length="214" mass="23566">MANTKKRPRIDKKNLIIRRMSTYLRTLDHLQNKGVKVISSADLEKIDGVTQSLVRRDLAEFGSFGVRGVGYHVPELREQIARILGSDRHWKVALIGAGGLGSVLMHSASFKKRNLEVVQIFDHAGASVGTSIEGIPVHDIANLEQELDASRIDLAIIAVPPPEVQGVIDRLSQLGVRGALYFASRPVRVPENMVVLNMDITVELGVLTYQLLES</sequence>
<dbReference type="NCBIfam" id="NF003996">
    <property type="entry name" value="PRK05472.2-5"/>
    <property type="match status" value="1"/>
</dbReference>
<evidence type="ECO:0000256" key="2">
    <source>
        <dbReference type="ARBA" id="ARBA00022491"/>
    </source>
</evidence>
<dbReference type="AlphaFoldDB" id="A0A8G2F5N4"/>
<comment type="function">
    <text evidence="6">Modulates transcription in response to changes in cellular NADH/NAD(+) redox state.</text>
</comment>
<evidence type="ECO:0000313" key="8">
    <source>
        <dbReference type="EMBL" id="SFL22871.1"/>
    </source>
</evidence>
<reference evidence="8 9" key="1">
    <citation type="submission" date="2016-10" db="EMBL/GenBank/DDBJ databases">
        <authorList>
            <person name="Varghese N."/>
            <person name="Submissions S."/>
        </authorList>
    </citation>
    <scope>NUCLEOTIDE SEQUENCE [LARGE SCALE GENOMIC DNA]</scope>
    <source>
        <strain evidence="8 9">DSM 1741</strain>
    </source>
</reference>
<dbReference type="InterPro" id="IPR036291">
    <property type="entry name" value="NAD(P)-bd_dom_sf"/>
</dbReference>
<dbReference type="Pfam" id="PF02629">
    <property type="entry name" value="CoA_binding"/>
    <property type="match status" value="1"/>
</dbReference>
<organism evidence="8 9">
    <name type="scientific">Desulfomicrobium norvegicum (strain DSM 1741 / NCIMB 8310)</name>
    <name type="common">Desulfovibrio baculatus (strain Norway 4)</name>
    <name type="synonym">Desulfovibrio desulfuricans (strain Norway 4)</name>
    <dbReference type="NCBI Taxonomy" id="52561"/>
    <lineage>
        <taxon>Bacteria</taxon>
        <taxon>Pseudomonadati</taxon>
        <taxon>Thermodesulfobacteriota</taxon>
        <taxon>Desulfovibrionia</taxon>
        <taxon>Desulfovibrionales</taxon>
        <taxon>Desulfomicrobiaceae</taxon>
        <taxon>Desulfomicrobium</taxon>
    </lineage>
</organism>
<comment type="subunit">
    <text evidence="6">Homodimer.</text>
</comment>
<evidence type="ECO:0000256" key="3">
    <source>
        <dbReference type="ARBA" id="ARBA00023015"/>
    </source>
</evidence>
<keyword evidence="5 6" id="KW-0804">Transcription</keyword>
<name>A0A8G2F5N4_DESNO</name>
<dbReference type="GO" id="GO:0051775">
    <property type="term" value="P:response to redox state"/>
    <property type="evidence" value="ECO:0007669"/>
    <property type="project" value="InterPro"/>
</dbReference>
<dbReference type="InterPro" id="IPR036388">
    <property type="entry name" value="WH-like_DNA-bd_sf"/>
</dbReference>
<dbReference type="InterPro" id="IPR009718">
    <property type="entry name" value="Rex_DNA-bd_C_dom"/>
</dbReference>
<keyword evidence="1 6" id="KW-0963">Cytoplasm</keyword>
<evidence type="ECO:0000256" key="6">
    <source>
        <dbReference type="HAMAP-Rule" id="MF_01131"/>
    </source>
</evidence>
<dbReference type="SUPFAM" id="SSF46785">
    <property type="entry name" value="Winged helix' DNA-binding domain"/>
    <property type="match status" value="1"/>
</dbReference>